<evidence type="ECO:0000313" key="17">
    <source>
        <dbReference type="RefSeq" id="XP_021858475.2"/>
    </source>
</evidence>
<evidence type="ECO:0000256" key="14">
    <source>
        <dbReference type="SAM" id="MobiDB-lite"/>
    </source>
</evidence>
<dbReference type="GO" id="GO:0005794">
    <property type="term" value="C:Golgi apparatus"/>
    <property type="evidence" value="ECO:0007669"/>
    <property type="project" value="TreeGrafter"/>
</dbReference>
<dbReference type="GO" id="GO:0016020">
    <property type="term" value="C:membrane"/>
    <property type="evidence" value="ECO:0007669"/>
    <property type="project" value="UniProtKB-SubCell"/>
</dbReference>
<evidence type="ECO:0000256" key="15">
    <source>
        <dbReference type="SAM" id="Phobius"/>
    </source>
</evidence>
<feature type="compositionally biased region" description="Low complexity" evidence="14">
    <location>
        <begin position="38"/>
        <end position="57"/>
    </location>
</feature>
<feature type="region of interest" description="Disordered" evidence="14">
    <location>
        <begin position="1"/>
        <end position="61"/>
    </location>
</feature>
<evidence type="ECO:0000256" key="11">
    <source>
        <dbReference type="ARBA" id="ARBA00023253"/>
    </source>
</evidence>
<evidence type="ECO:0000256" key="10">
    <source>
        <dbReference type="ARBA" id="ARBA00023180"/>
    </source>
</evidence>
<comment type="similarity">
    <text evidence="3">Belongs to the glycosyltransferase GT106 family.</text>
</comment>
<evidence type="ECO:0000256" key="7">
    <source>
        <dbReference type="ARBA" id="ARBA00022968"/>
    </source>
</evidence>
<gene>
    <name evidence="17" type="primary">LOC110797677</name>
</gene>
<keyword evidence="4" id="KW-0328">Glycosyltransferase</keyword>
<keyword evidence="16" id="KW-1185">Reference proteome</keyword>
<evidence type="ECO:0000256" key="5">
    <source>
        <dbReference type="ARBA" id="ARBA00022679"/>
    </source>
</evidence>
<dbReference type="GO" id="GO:0009507">
    <property type="term" value="C:chloroplast"/>
    <property type="evidence" value="ECO:0007669"/>
    <property type="project" value="TreeGrafter"/>
</dbReference>
<dbReference type="InterPro" id="IPR024709">
    <property type="entry name" value="FucosylTrfase_pln"/>
</dbReference>
<dbReference type="Proteomes" id="UP000813463">
    <property type="component" value="Chromosome 2"/>
</dbReference>
<evidence type="ECO:0000256" key="4">
    <source>
        <dbReference type="ARBA" id="ARBA00022676"/>
    </source>
</evidence>
<keyword evidence="10" id="KW-0325">Glycoprotein</keyword>
<dbReference type="PANTHER" id="PTHR31741:SF8">
    <property type="entry name" value="O-FUCOSYLTRANSFERASE 35"/>
    <property type="match status" value="1"/>
</dbReference>
<keyword evidence="8 15" id="KW-1133">Transmembrane helix</keyword>
<evidence type="ECO:0000256" key="12">
    <source>
        <dbReference type="ARBA" id="ARBA00023277"/>
    </source>
</evidence>
<comment type="pathway">
    <text evidence="2">Glycan metabolism.</text>
</comment>
<evidence type="ECO:0000256" key="6">
    <source>
        <dbReference type="ARBA" id="ARBA00022692"/>
    </source>
</evidence>
<keyword evidence="12" id="KW-0119">Carbohydrate metabolism</keyword>
<reference evidence="16" key="1">
    <citation type="journal article" date="2021" name="Nat. Commun.">
        <title>Genomic analyses provide insights into spinach domestication and the genetic basis of agronomic traits.</title>
        <authorList>
            <person name="Cai X."/>
            <person name="Sun X."/>
            <person name="Xu C."/>
            <person name="Sun H."/>
            <person name="Wang X."/>
            <person name="Ge C."/>
            <person name="Zhang Z."/>
            <person name="Wang Q."/>
            <person name="Fei Z."/>
            <person name="Jiao C."/>
            <person name="Wang Q."/>
        </authorList>
    </citation>
    <scope>NUCLEOTIDE SEQUENCE [LARGE SCALE GENOMIC DNA]</scope>
    <source>
        <strain evidence="16">cv. Varoflay</strain>
    </source>
</reference>
<keyword evidence="6 15" id="KW-0812">Transmembrane</keyword>
<dbReference type="GeneID" id="110797677"/>
<accession>A0A9R0K4S8</accession>
<evidence type="ECO:0000256" key="13">
    <source>
        <dbReference type="ARBA" id="ARBA00030350"/>
    </source>
</evidence>
<name>A0A9R0K4S8_SPIOL</name>
<dbReference type="GO" id="GO:0016757">
    <property type="term" value="F:glycosyltransferase activity"/>
    <property type="evidence" value="ECO:0007669"/>
    <property type="project" value="UniProtKB-KW"/>
</dbReference>
<dbReference type="GO" id="GO:0005737">
    <property type="term" value="C:cytoplasm"/>
    <property type="evidence" value="ECO:0000318"/>
    <property type="project" value="GO_Central"/>
</dbReference>
<dbReference type="RefSeq" id="XP_021858475.2">
    <property type="nucleotide sequence ID" value="XM_022002783.2"/>
</dbReference>
<dbReference type="GO" id="GO:0006004">
    <property type="term" value="P:fucose metabolic process"/>
    <property type="evidence" value="ECO:0007669"/>
    <property type="project" value="UniProtKB-KW"/>
</dbReference>
<evidence type="ECO:0000256" key="9">
    <source>
        <dbReference type="ARBA" id="ARBA00023136"/>
    </source>
</evidence>
<dbReference type="KEGG" id="soe:110797677"/>
<proteinExistence type="inferred from homology"/>
<protein>
    <recommendedName>
        <fullName evidence="13">O-fucosyltransferase family protein</fullName>
    </recommendedName>
</protein>
<keyword evidence="9 15" id="KW-0472">Membrane</keyword>
<dbReference type="CDD" id="cd11299">
    <property type="entry name" value="O-FucT_plant"/>
    <property type="match status" value="1"/>
</dbReference>
<comment type="subcellular location">
    <subcellularLocation>
        <location evidence="1">Membrane</location>
        <topology evidence="1">Single-pass type II membrane protein</topology>
    </subcellularLocation>
</comment>
<dbReference type="InterPro" id="IPR019378">
    <property type="entry name" value="GDP-Fuc_O-FucTrfase"/>
</dbReference>
<evidence type="ECO:0000256" key="2">
    <source>
        <dbReference type="ARBA" id="ARBA00004881"/>
    </source>
</evidence>
<dbReference type="AlphaFoldDB" id="A0A9R0K4S8"/>
<evidence type="ECO:0000256" key="8">
    <source>
        <dbReference type="ARBA" id="ARBA00022989"/>
    </source>
</evidence>
<reference evidence="17" key="2">
    <citation type="submission" date="2025-08" db="UniProtKB">
        <authorList>
            <consortium name="RefSeq"/>
        </authorList>
    </citation>
    <scope>IDENTIFICATION</scope>
    <source>
        <tissue evidence="17">Leaf</tissue>
    </source>
</reference>
<evidence type="ECO:0000256" key="3">
    <source>
        <dbReference type="ARBA" id="ARBA00007737"/>
    </source>
</evidence>
<evidence type="ECO:0000256" key="1">
    <source>
        <dbReference type="ARBA" id="ARBA00004606"/>
    </source>
</evidence>
<keyword evidence="7" id="KW-0735">Signal-anchor</keyword>
<feature type="transmembrane region" description="Helical" evidence="15">
    <location>
        <begin position="140"/>
        <end position="163"/>
    </location>
</feature>
<dbReference type="Pfam" id="PF10250">
    <property type="entry name" value="O-FucT"/>
    <property type="match status" value="1"/>
</dbReference>
<keyword evidence="5" id="KW-0808">Transferase</keyword>
<evidence type="ECO:0000313" key="16">
    <source>
        <dbReference type="Proteomes" id="UP000813463"/>
    </source>
</evidence>
<organism evidence="16 17">
    <name type="scientific">Spinacia oleracea</name>
    <name type="common">Spinach</name>
    <dbReference type="NCBI Taxonomy" id="3562"/>
    <lineage>
        <taxon>Eukaryota</taxon>
        <taxon>Viridiplantae</taxon>
        <taxon>Streptophyta</taxon>
        <taxon>Embryophyta</taxon>
        <taxon>Tracheophyta</taxon>
        <taxon>Spermatophyta</taxon>
        <taxon>Magnoliopsida</taxon>
        <taxon>eudicotyledons</taxon>
        <taxon>Gunneridae</taxon>
        <taxon>Pentapetalae</taxon>
        <taxon>Caryophyllales</taxon>
        <taxon>Chenopodiaceae</taxon>
        <taxon>Chenopodioideae</taxon>
        <taxon>Anserineae</taxon>
        <taxon>Spinacia</taxon>
    </lineage>
</organism>
<dbReference type="PANTHER" id="PTHR31741">
    <property type="entry name" value="OS02G0726500 PROTEIN-RELATED"/>
    <property type="match status" value="1"/>
</dbReference>
<keyword evidence="11" id="KW-0294">Fucose metabolism</keyword>
<feature type="compositionally biased region" description="Polar residues" evidence="14">
    <location>
        <begin position="10"/>
        <end position="29"/>
    </location>
</feature>
<sequence>MGFHHHRTSSTDNGVPQIVNSPRFSSSMTRRAPSFKRTTNAAATAANDATSTNTTPTGGVNSLTTHHEIDLILNSPRSDPASTPLSPDGFDSFCEKKQTQNHFGLLNHRIKKPSSSVLGSATVKGVVELGLRERKKLGQWMFFLFCGVCLFLGVCRIFEGGLFGSSLIESTQSNLQVHSGSHNQYKTDQNFPDYGYRESLNFRAEGGDIERTLMMVSSGVVGNDKSVSKCSDIWSRPNSGNFSQCIDFPKKHKKLDDKTNGYILINANGGLNQMRFGICDMVAVAKILKATLVLPSLDHTSYWADESGFKDLFDWQHFMETLKDEIHIVEALPQEFADIEPFSKTPISWSKVSYYKVEVLPLLKQHKVIYFTHTDSRIANNGLPNGIQKLRCRVNYRALKYSTPIEELGKTLVARMRENGGPYLALHLRYEKDMLAFTGCGHNLTAEEDEELRKMRYEVSHWKEKEIDGAERRRLGGCPLTPRETSLLLKGLGFPSNTRIYLVAGEAYGNGSMQYLTDEFPNIFSHSTLATEEELEPFKNHQNMLAGLDYVVALESDVFVYTYDGNMAKAVQGHRRFDGFKKTINPDRMNLVKVIDEFDEEKVTWKKFSSKVQKQHKDRLGGPYYREPGEFPKLEESFYANPLPGCICESMKK</sequence>